<evidence type="ECO:0000313" key="1">
    <source>
        <dbReference type="EMBL" id="OUM75833.1"/>
    </source>
</evidence>
<dbReference type="Proteomes" id="UP000195440">
    <property type="component" value="Unassembled WGS sequence"/>
</dbReference>
<protein>
    <submittedName>
        <fullName evidence="1">Uncharacterized protein</fullName>
    </submittedName>
</protein>
<gene>
    <name evidence="1" type="ORF">AUC60_01640</name>
</gene>
<dbReference type="AlphaFoldDB" id="A0A1Y3PDZ7"/>
<proteinExistence type="predicted"/>
<keyword evidence="2" id="KW-1185">Reference proteome</keyword>
<reference evidence="1 2" key="1">
    <citation type="journal article" date="2017" name="Syst. Appl. Microbiol.">
        <title>Pseudomonas caspiana sp. nov., a citrus pathogen in the Pseudomonas syringae phylogenetic group.</title>
        <authorList>
            <person name="Busquets A."/>
            <person name="Gomila M."/>
            <person name="Beiki F."/>
            <person name="Mulet M."/>
            <person name="Rahimian H."/>
            <person name="Garcia-Valdes E."/>
            <person name="Lalucat J."/>
        </authorList>
    </citation>
    <scope>NUCLEOTIDE SEQUENCE [LARGE SCALE GENOMIC DNA]</scope>
    <source>
        <strain evidence="1 2">FBF102</strain>
    </source>
</reference>
<dbReference type="OrthoDB" id="6555979at2"/>
<sequence>MTQSATKSVASEVRHLAKVHKVTAKRDSVSRMATCITSLSGDSVALDTVEQLLVNLKRKGVMSTSDLLAMQVRYLKEKGASKSKSKKKLQA</sequence>
<accession>A0A1Y3PDZ7</accession>
<evidence type="ECO:0000313" key="2">
    <source>
        <dbReference type="Proteomes" id="UP000195440"/>
    </source>
</evidence>
<organism evidence="1 2">
    <name type="scientific">Pseudomonas caspiana</name>
    <dbReference type="NCBI Taxonomy" id="1451454"/>
    <lineage>
        <taxon>Bacteria</taxon>
        <taxon>Pseudomonadati</taxon>
        <taxon>Pseudomonadota</taxon>
        <taxon>Gammaproteobacteria</taxon>
        <taxon>Pseudomonadales</taxon>
        <taxon>Pseudomonadaceae</taxon>
        <taxon>Pseudomonas</taxon>
    </lineage>
</organism>
<dbReference type="EMBL" id="LOHF01000001">
    <property type="protein sequence ID" value="OUM75833.1"/>
    <property type="molecule type" value="Genomic_DNA"/>
</dbReference>
<comment type="caution">
    <text evidence="1">The sequence shown here is derived from an EMBL/GenBank/DDBJ whole genome shotgun (WGS) entry which is preliminary data.</text>
</comment>
<dbReference type="RefSeq" id="WP_087264331.1">
    <property type="nucleotide sequence ID" value="NZ_JBJGBV010000001.1"/>
</dbReference>
<name>A0A1Y3PDZ7_9PSED</name>